<sequence>MFVKLCGLRTEADVAVAVEVGADAVGFVFSESPRQVDPATATRLVSAVPDGVLSVGVFRKTPVDEVARLAGASGVGAVQLHGDYPKEAFEALRHLGVPLIRAFAPTPDSDLRVGAFGEELLLLDSPVAGSGERWDAAALRDRVDGRWLLAGGLGVDNVASAVAEARPWGVDVSSGIESERGVKDHGLMRAFTAAARLG</sequence>
<evidence type="ECO:0000259" key="10">
    <source>
        <dbReference type="Pfam" id="PF00697"/>
    </source>
</evidence>
<dbReference type="PANTHER" id="PTHR42894:SF1">
    <property type="entry name" value="N-(5'-PHOSPHORIBOSYL)ANTHRANILATE ISOMERASE"/>
    <property type="match status" value="1"/>
</dbReference>
<evidence type="ECO:0000256" key="4">
    <source>
        <dbReference type="ARBA" id="ARBA00022272"/>
    </source>
</evidence>
<dbReference type="InterPro" id="IPR044643">
    <property type="entry name" value="TrpF_fam"/>
</dbReference>
<organism evidence="11 12">
    <name type="scientific">Actinosynnema pretiosum</name>
    <dbReference type="NCBI Taxonomy" id="42197"/>
    <lineage>
        <taxon>Bacteria</taxon>
        <taxon>Bacillati</taxon>
        <taxon>Actinomycetota</taxon>
        <taxon>Actinomycetes</taxon>
        <taxon>Pseudonocardiales</taxon>
        <taxon>Pseudonocardiaceae</taxon>
        <taxon>Actinosynnema</taxon>
    </lineage>
</organism>
<dbReference type="KEGG" id="apre:CNX65_14525"/>
<dbReference type="GO" id="GO:0000162">
    <property type="term" value="P:L-tryptophan biosynthetic process"/>
    <property type="evidence" value="ECO:0007669"/>
    <property type="project" value="UniProtKB-UniRule"/>
</dbReference>
<comment type="similarity">
    <text evidence="9">Belongs to the TrpF family.</text>
</comment>
<dbReference type="Gene3D" id="3.20.20.70">
    <property type="entry name" value="Aldolase class I"/>
    <property type="match status" value="1"/>
</dbReference>
<dbReference type="Pfam" id="PF00697">
    <property type="entry name" value="PRAI"/>
    <property type="match status" value="1"/>
</dbReference>
<evidence type="ECO:0000256" key="9">
    <source>
        <dbReference type="HAMAP-Rule" id="MF_00135"/>
    </source>
</evidence>
<evidence type="ECO:0000256" key="5">
    <source>
        <dbReference type="ARBA" id="ARBA00022605"/>
    </source>
</evidence>
<dbReference type="InterPro" id="IPR013785">
    <property type="entry name" value="Aldolase_TIM"/>
</dbReference>
<evidence type="ECO:0000256" key="1">
    <source>
        <dbReference type="ARBA" id="ARBA00001164"/>
    </source>
</evidence>
<dbReference type="InterPro" id="IPR001240">
    <property type="entry name" value="PRAI_dom"/>
</dbReference>
<comment type="pathway">
    <text evidence="2 9">Amino-acid biosynthesis; L-tryptophan biosynthesis; L-tryptophan from chorismate: step 3/5.</text>
</comment>
<dbReference type="HAMAP" id="MF_00135">
    <property type="entry name" value="PRAI"/>
    <property type="match status" value="1"/>
</dbReference>
<proteinExistence type="inferred from homology"/>
<name>A0A290Z5T7_9PSEU</name>
<dbReference type="RefSeq" id="WP_096493421.1">
    <property type="nucleotide sequence ID" value="NZ_CP023445.1"/>
</dbReference>
<dbReference type="AlphaFoldDB" id="A0A290Z5T7"/>
<keyword evidence="7 9" id="KW-0057">Aromatic amino acid biosynthesis</keyword>
<dbReference type="SUPFAM" id="SSF51366">
    <property type="entry name" value="Ribulose-phoshate binding barrel"/>
    <property type="match status" value="1"/>
</dbReference>
<dbReference type="InterPro" id="IPR011060">
    <property type="entry name" value="RibuloseP-bd_barrel"/>
</dbReference>
<keyword evidence="8 9" id="KW-0413">Isomerase</keyword>
<feature type="domain" description="N-(5'phosphoribosyl) anthranilate isomerase (PRAI)" evidence="10">
    <location>
        <begin position="4"/>
        <end position="192"/>
    </location>
</feature>
<protein>
    <recommendedName>
        <fullName evidence="4 9">N-(5'-phosphoribosyl)anthranilate isomerase</fullName>
        <shortName evidence="9">PRAI</shortName>
        <ecNumber evidence="3 9">5.3.1.24</ecNumber>
    </recommendedName>
</protein>
<keyword evidence="12" id="KW-1185">Reference proteome</keyword>
<evidence type="ECO:0000256" key="6">
    <source>
        <dbReference type="ARBA" id="ARBA00022822"/>
    </source>
</evidence>
<comment type="catalytic activity">
    <reaction evidence="1 9">
        <text>N-(5-phospho-beta-D-ribosyl)anthranilate = 1-(2-carboxyphenylamino)-1-deoxy-D-ribulose 5-phosphate</text>
        <dbReference type="Rhea" id="RHEA:21540"/>
        <dbReference type="ChEBI" id="CHEBI:18277"/>
        <dbReference type="ChEBI" id="CHEBI:58613"/>
        <dbReference type="EC" id="5.3.1.24"/>
    </reaction>
</comment>
<dbReference type="EC" id="5.3.1.24" evidence="3 9"/>
<evidence type="ECO:0000313" key="11">
    <source>
        <dbReference type="EMBL" id="ATE54354.1"/>
    </source>
</evidence>
<evidence type="ECO:0000256" key="7">
    <source>
        <dbReference type="ARBA" id="ARBA00023141"/>
    </source>
</evidence>
<dbReference type="Proteomes" id="UP000218505">
    <property type="component" value="Chromosome"/>
</dbReference>
<dbReference type="EMBL" id="CP023445">
    <property type="protein sequence ID" value="ATE54354.1"/>
    <property type="molecule type" value="Genomic_DNA"/>
</dbReference>
<dbReference type="PANTHER" id="PTHR42894">
    <property type="entry name" value="N-(5'-PHOSPHORIBOSYL)ANTHRANILATE ISOMERASE"/>
    <property type="match status" value="1"/>
</dbReference>
<evidence type="ECO:0000256" key="2">
    <source>
        <dbReference type="ARBA" id="ARBA00004664"/>
    </source>
</evidence>
<evidence type="ECO:0000313" key="12">
    <source>
        <dbReference type="Proteomes" id="UP000218505"/>
    </source>
</evidence>
<dbReference type="UniPathway" id="UPA00035">
    <property type="reaction ID" value="UER00042"/>
</dbReference>
<evidence type="ECO:0000256" key="8">
    <source>
        <dbReference type="ARBA" id="ARBA00023235"/>
    </source>
</evidence>
<dbReference type="GO" id="GO:0004640">
    <property type="term" value="F:phosphoribosylanthranilate isomerase activity"/>
    <property type="evidence" value="ECO:0007669"/>
    <property type="project" value="UniProtKB-UniRule"/>
</dbReference>
<accession>A0A290Z5T7</accession>
<evidence type="ECO:0000256" key="3">
    <source>
        <dbReference type="ARBA" id="ARBA00012572"/>
    </source>
</evidence>
<dbReference type="CDD" id="cd00405">
    <property type="entry name" value="PRAI"/>
    <property type="match status" value="1"/>
</dbReference>
<gene>
    <name evidence="9" type="primary">trpF</name>
    <name evidence="11" type="ORF">CNX65_14525</name>
</gene>
<reference evidence="11" key="1">
    <citation type="submission" date="2017-09" db="EMBL/GenBank/DDBJ databases">
        <title>Complete Genome Sequence of ansamitocin-producing Bacterium Actinosynnema pretiosum X47.</title>
        <authorList>
            <person name="Cao G."/>
            <person name="Zong G."/>
            <person name="Zhong C."/>
            <person name="Fu J."/>
        </authorList>
    </citation>
    <scope>NUCLEOTIDE SEQUENCE [LARGE SCALE GENOMIC DNA]</scope>
    <source>
        <strain evidence="11">X47</strain>
    </source>
</reference>
<keyword evidence="5 9" id="KW-0028">Amino-acid biosynthesis</keyword>
<keyword evidence="6 9" id="KW-0822">Tryptophan biosynthesis</keyword>